<protein>
    <submittedName>
        <fullName evidence="2">Uncharacterized protein</fullName>
    </submittedName>
</protein>
<keyword evidence="3" id="KW-1185">Reference proteome</keyword>
<evidence type="ECO:0000256" key="1">
    <source>
        <dbReference type="SAM" id="Coils"/>
    </source>
</evidence>
<organism evidence="2 3">
    <name type="scientific">Sphingomonas panacis</name>
    <dbReference type="NCBI Taxonomy" id="1560345"/>
    <lineage>
        <taxon>Bacteria</taxon>
        <taxon>Pseudomonadati</taxon>
        <taxon>Pseudomonadota</taxon>
        <taxon>Alphaproteobacteria</taxon>
        <taxon>Sphingomonadales</taxon>
        <taxon>Sphingomonadaceae</taxon>
        <taxon>Sphingomonas</taxon>
    </lineage>
</organism>
<geneLocation type="plasmid" evidence="3"/>
<dbReference type="Proteomes" id="UP000094256">
    <property type="component" value="Plasmid unnamed"/>
</dbReference>
<keyword evidence="1" id="KW-0175">Coiled coil</keyword>
<keyword evidence="2" id="KW-0614">Plasmid</keyword>
<name>A0A1B3ZI64_9SPHN</name>
<proteinExistence type="predicted"/>
<evidence type="ECO:0000313" key="2">
    <source>
        <dbReference type="EMBL" id="AOH87093.1"/>
    </source>
</evidence>
<dbReference type="AlphaFoldDB" id="A0A1B3ZI64"/>
<accession>A0A1B3ZI64</accession>
<sequence>MAKTLEQERLAFEEDARRLDERRRRLEEKEREQAITTIEKSGLLKLEAKRLAALTDRIKALGIDAVEKRLAA</sequence>
<dbReference type="RefSeq" id="WP_069207663.1">
    <property type="nucleotide sequence ID" value="NZ_CP014169.1"/>
</dbReference>
<dbReference type="KEGG" id="span:AWL63_23210"/>
<reference evidence="2 3" key="1">
    <citation type="submission" date="2016-01" db="EMBL/GenBank/DDBJ databases">
        <title>Complete genome and mega plasmid sequence of Sphingomonas panacis DCY99 elicits systemic resistance in rice to Xanthomonas oryzae.</title>
        <authorList>
            <person name="Kim Y.J."/>
            <person name="Yang D.C."/>
            <person name="Sing P."/>
        </authorList>
    </citation>
    <scope>NUCLEOTIDE SEQUENCE [LARGE SCALE GENOMIC DNA]</scope>
    <source>
        <strain evidence="2 3">DCY99</strain>
        <plasmid evidence="3">Plasmid</plasmid>
    </source>
</reference>
<evidence type="ECO:0000313" key="3">
    <source>
        <dbReference type="Proteomes" id="UP000094256"/>
    </source>
</evidence>
<gene>
    <name evidence="2" type="ORF">AWL63_23210</name>
</gene>
<dbReference type="EMBL" id="CP014169">
    <property type="protein sequence ID" value="AOH87093.1"/>
    <property type="molecule type" value="Genomic_DNA"/>
</dbReference>
<feature type="coiled-coil region" evidence="1">
    <location>
        <begin position="2"/>
        <end position="32"/>
    </location>
</feature>